<keyword evidence="2" id="KW-1185">Reference proteome</keyword>
<dbReference type="Proteomes" id="UP000018877">
    <property type="component" value="Unassembled WGS sequence"/>
</dbReference>
<dbReference type="EMBL" id="ALAN01000054">
    <property type="protein sequence ID" value="ETI69435.1"/>
    <property type="molecule type" value="Genomic_DNA"/>
</dbReference>
<organism evidence="1 2">
    <name type="scientific">Neobacillus vireti LMG 21834</name>
    <dbReference type="NCBI Taxonomy" id="1131730"/>
    <lineage>
        <taxon>Bacteria</taxon>
        <taxon>Bacillati</taxon>
        <taxon>Bacillota</taxon>
        <taxon>Bacilli</taxon>
        <taxon>Bacillales</taxon>
        <taxon>Bacillaceae</taxon>
        <taxon>Neobacillus</taxon>
    </lineage>
</organism>
<evidence type="ECO:0000313" key="2">
    <source>
        <dbReference type="Proteomes" id="UP000018877"/>
    </source>
</evidence>
<accession>A0AB94IQS5</accession>
<proteinExistence type="predicted"/>
<sequence>MPNYLNHNIFAIHFLPENEHFKAPKPETQKAHKSINTNTSMIFNDFFTFEKILSLFVKEVYENNIEVFDSKQLIECNRKNVLTNPPMCCHIHSAHVESADDKKLLCNNKLVTKLICSFITIISNLENVNNPLFNKLDRMLTLINKKFAAQYRSTT</sequence>
<gene>
    <name evidence="1" type="ORF">BAVI_07651</name>
</gene>
<evidence type="ECO:0000313" key="1">
    <source>
        <dbReference type="EMBL" id="ETI69435.1"/>
    </source>
</evidence>
<name>A0AB94IQS5_9BACI</name>
<protein>
    <recommendedName>
        <fullName evidence="3">Group-specific protein</fullName>
    </recommendedName>
</protein>
<evidence type="ECO:0008006" key="3">
    <source>
        <dbReference type="Google" id="ProtNLM"/>
    </source>
</evidence>
<reference evidence="1 2" key="1">
    <citation type="journal article" date="2014" name="Environ. Microbiol.">
        <title>The nitrate-ammonifying and nosZ-carrying bacterium Bacillus vireti is a potent source and sink for nitric and nitrous oxide under high nitrate conditions.</title>
        <authorList>
            <person name="Mania D."/>
            <person name="Heylen K."/>
            <person name="van Spanning R.J."/>
            <person name="Frostegard A."/>
        </authorList>
    </citation>
    <scope>NUCLEOTIDE SEQUENCE [LARGE SCALE GENOMIC DNA]</scope>
    <source>
        <strain evidence="1 2">LMG 21834</strain>
    </source>
</reference>
<dbReference type="AlphaFoldDB" id="A0AB94IQS5"/>
<comment type="caution">
    <text evidence="1">The sequence shown here is derived from an EMBL/GenBank/DDBJ whole genome shotgun (WGS) entry which is preliminary data.</text>
</comment>